<evidence type="ECO:0008006" key="5">
    <source>
        <dbReference type="Google" id="ProtNLM"/>
    </source>
</evidence>
<dbReference type="Proteomes" id="UP000078512">
    <property type="component" value="Unassembled WGS sequence"/>
</dbReference>
<organism evidence="3 4">
    <name type="scientific">Linnemannia elongata AG-77</name>
    <dbReference type="NCBI Taxonomy" id="1314771"/>
    <lineage>
        <taxon>Eukaryota</taxon>
        <taxon>Fungi</taxon>
        <taxon>Fungi incertae sedis</taxon>
        <taxon>Mucoromycota</taxon>
        <taxon>Mortierellomycotina</taxon>
        <taxon>Mortierellomycetes</taxon>
        <taxon>Mortierellales</taxon>
        <taxon>Mortierellaceae</taxon>
        <taxon>Linnemannia</taxon>
    </lineage>
</organism>
<accession>A0A197JWS5</accession>
<evidence type="ECO:0000256" key="2">
    <source>
        <dbReference type="SAM" id="Phobius"/>
    </source>
</evidence>
<proteinExistence type="predicted"/>
<feature type="transmembrane region" description="Helical" evidence="2">
    <location>
        <begin position="103"/>
        <end position="127"/>
    </location>
</feature>
<sequence>MNERREGKRVDPVDATEEKDEDKKNGEWRCLYGGKKDQDQKDPPFSLDACQQSLIHFSLFNCRVSYPLLLWLGCPLSPLETHPASFLVRRAARHPHSVPLSTFSYIVSDFSVVILPLFLLSFTFFLLHHHSLSPFILCPS</sequence>
<name>A0A197JWS5_9FUNG</name>
<dbReference type="AlphaFoldDB" id="A0A197JWS5"/>
<evidence type="ECO:0000313" key="4">
    <source>
        <dbReference type="Proteomes" id="UP000078512"/>
    </source>
</evidence>
<reference evidence="3 4" key="1">
    <citation type="submission" date="2016-05" db="EMBL/GenBank/DDBJ databases">
        <title>Genome sequencing reveals origins of a unique bacterial endosymbiosis in the earliest lineages of terrestrial Fungi.</title>
        <authorList>
            <consortium name="DOE Joint Genome Institute"/>
            <person name="Uehling J."/>
            <person name="Gryganskyi A."/>
            <person name="Hameed K."/>
            <person name="Tschaplinski T."/>
            <person name="Misztal P."/>
            <person name="Wu S."/>
            <person name="Desiro A."/>
            <person name="Vande Pol N."/>
            <person name="Du Z.-Y."/>
            <person name="Zienkiewicz A."/>
            <person name="Zienkiewicz K."/>
            <person name="Morin E."/>
            <person name="Tisserant E."/>
            <person name="Splivallo R."/>
            <person name="Hainaut M."/>
            <person name="Henrissat B."/>
            <person name="Ohm R."/>
            <person name="Kuo A."/>
            <person name="Yan J."/>
            <person name="Lipzen A."/>
            <person name="Nolan M."/>
            <person name="Labutti K."/>
            <person name="Barry K."/>
            <person name="Goldstein A."/>
            <person name="Labbe J."/>
            <person name="Schadt C."/>
            <person name="Tuskan G."/>
            <person name="Grigoriev I."/>
            <person name="Martin F."/>
            <person name="Vilgalys R."/>
            <person name="Bonito G."/>
        </authorList>
    </citation>
    <scope>NUCLEOTIDE SEQUENCE [LARGE SCALE GENOMIC DNA]</scope>
    <source>
        <strain evidence="3 4">AG-77</strain>
    </source>
</reference>
<evidence type="ECO:0000256" key="1">
    <source>
        <dbReference type="SAM" id="MobiDB-lite"/>
    </source>
</evidence>
<gene>
    <name evidence="3" type="ORF">K457DRAFT_540142</name>
</gene>
<dbReference type="EMBL" id="KV442045">
    <property type="protein sequence ID" value="OAQ28896.1"/>
    <property type="molecule type" value="Genomic_DNA"/>
</dbReference>
<keyword evidence="2" id="KW-0472">Membrane</keyword>
<keyword evidence="2" id="KW-1133">Transmembrane helix</keyword>
<feature type="compositionally biased region" description="Basic and acidic residues" evidence="1">
    <location>
        <begin position="1"/>
        <end position="12"/>
    </location>
</feature>
<keyword evidence="2" id="KW-0812">Transmembrane</keyword>
<protein>
    <recommendedName>
        <fullName evidence="5">Transmembrane protein</fullName>
    </recommendedName>
</protein>
<evidence type="ECO:0000313" key="3">
    <source>
        <dbReference type="EMBL" id="OAQ28896.1"/>
    </source>
</evidence>
<keyword evidence="4" id="KW-1185">Reference proteome</keyword>
<feature type="region of interest" description="Disordered" evidence="1">
    <location>
        <begin position="1"/>
        <end position="23"/>
    </location>
</feature>